<reference evidence="8" key="1">
    <citation type="journal article" date="2019" name="Int. J. Syst. Evol. Microbiol.">
        <title>The Global Catalogue of Microorganisms (GCM) 10K type strain sequencing project: providing services to taxonomists for standard genome sequencing and annotation.</title>
        <authorList>
            <consortium name="The Broad Institute Genomics Platform"/>
            <consortium name="The Broad Institute Genome Sequencing Center for Infectious Disease"/>
            <person name="Wu L."/>
            <person name="Ma J."/>
        </authorList>
    </citation>
    <scope>NUCLEOTIDE SEQUENCE [LARGE SCALE GENOMIC DNA]</scope>
    <source>
        <strain evidence="8">CECT 8570</strain>
    </source>
</reference>
<evidence type="ECO:0000256" key="3">
    <source>
        <dbReference type="ARBA" id="ARBA00022630"/>
    </source>
</evidence>
<protein>
    <submittedName>
        <fullName evidence="7">Nitroreductase</fullName>
    </submittedName>
</protein>
<dbReference type="Proteomes" id="UP001595840">
    <property type="component" value="Unassembled WGS sequence"/>
</dbReference>
<evidence type="ECO:0000256" key="2">
    <source>
        <dbReference type="ARBA" id="ARBA00007118"/>
    </source>
</evidence>
<comment type="caution">
    <text evidence="7">The sequence shown here is derived from an EMBL/GenBank/DDBJ whole genome shotgun (WGS) entry which is preliminary data.</text>
</comment>
<name>A0ABV8V741_9GAMM</name>
<evidence type="ECO:0000259" key="6">
    <source>
        <dbReference type="Pfam" id="PF00881"/>
    </source>
</evidence>
<comment type="similarity">
    <text evidence="2">Belongs to the nitroreductase family.</text>
</comment>
<dbReference type="Gene3D" id="3.40.109.10">
    <property type="entry name" value="NADH Oxidase"/>
    <property type="match status" value="1"/>
</dbReference>
<evidence type="ECO:0000313" key="7">
    <source>
        <dbReference type="EMBL" id="MFC4363518.1"/>
    </source>
</evidence>
<dbReference type="CDD" id="cd02136">
    <property type="entry name" value="PnbA_NfnB-like"/>
    <property type="match status" value="1"/>
</dbReference>
<keyword evidence="5" id="KW-0560">Oxidoreductase</keyword>
<gene>
    <name evidence="7" type="ORF">ACFOX3_14480</name>
</gene>
<keyword evidence="8" id="KW-1185">Reference proteome</keyword>
<dbReference type="InterPro" id="IPR000415">
    <property type="entry name" value="Nitroreductase-like"/>
</dbReference>
<dbReference type="SUPFAM" id="SSF55469">
    <property type="entry name" value="FMN-dependent nitroreductase-like"/>
    <property type="match status" value="1"/>
</dbReference>
<feature type="domain" description="Nitroreductase" evidence="6">
    <location>
        <begin position="13"/>
        <end position="200"/>
    </location>
</feature>
<dbReference type="PANTHER" id="PTHR43673">
    <property type="entry name" value="NAD(P)H NITROREDUCTASE YDGI-RELATED"/>
    <property type="match status" value="1"/>
</dbReference>
<accession>A0ABV8V741</accession>
<dbReference type="Pfam" id="PF00881">
    <property type="entry name" value="Nitroreductase"/>
    <property type="match status" value="1"/>
</dbReference>
<keyword evidence="3" id="KW-0285">Flavoprotein</keyword>
<keyword evidence="4" id="KW-0288">FMN</keyword>
<evidence type="ECO:0000313" key="8">
    <source>
        <dbReference type="Proteomes" id="UP001595840"/>
    </source>
</evidence>
<dbReference type="PANTHER" id="PTHR43673:SF2">
    <property type="entry name" value="NITROREDUCTASE"/>
    <property type="match status" value="1"/>
</dbReference>
<proteinExistence type="inferred from homology"/>
<evidence type="ECO:0000256" key="1">
    <source>
        <dbReference type="ARBA" id="ARBA00001917"/>
    </source>
</evidence>
<organism evidence="7 8">
    <name type="scientific">Simiduia curdlanivorans</name>
    <dbReference type="NCBI Taxonomy" id="1492769"/>
    <lineage>
        <taxon>Bacteria</taxon>
        <taxon>Pseudomonadati</taxon>
        <taxon>Pseudomonadota</taxon>
        <taxon>Gammaproteobacteria</taxon>
        <taxon>Cellvibrionales</taxon>
        <taxon>Cellvibrionaceae</taxon>
        <taxon>Simiduia</taxon>
    </lineage>
</organism>
<dbReference type="InterPro" id="IPR029479">
    <property type="entry name" value="Nitroreductase"/>
</dbReference>
<sequence>MSISLDQYRQWLAERHSVRAFTPELVEHGLIKAIFTAAQQAPSNCNSQPWRVWLVRGEACERLRQQLVTAVSQGEIYPQDFTSVENFSGLYRERQIDCARALYDAMGIERTDKPARLDAMLRNYAFFDAPQVLFIGMNKAFGYNNALDVGIYVQSLVLAMHAAGLGACVQGALAHHAPLVRQFVNMPDDVGLLTGISFGYPAPTPANSARTTRANFDEVVTVIE</sequence>
<dbReference type="RefSeq" id="WP_290261395.1">
    <property type="nucleotide sequence ID" value="NZ_JAUFQG010000004.1"/>
</dbReference>
<evidence type="ECO:0000256" key="4">
    <source>
        <dbReference type="ARBA" id="ARBA00022643"/>
    </source>
</evidence>
<dbReference type="EMBL" id="JBHSCX010000020">
    <property type="protein sequence ID" value="MFC4363518.1"/>
    <property type="molecule type" value="Genomic_DNA"/>
</dbReference>
<evidence type="ECO:0000256" key="5">
    <source>
        <dbReference type="ARBA" id="ARBA00023002"/>
    </source>
</evidence>
<comment type="cofactor">
    <cofactor evidence="1">
        <name>FMN</name>
        <dbReference type="ChEBI" id="CHEBI:58210"/>
    </cofactor>
</comment>